<evidence type="ECO:0000256" key="1">
    <source>
        <dbReference type="ARBA" id="ARBA00011073"/>
    </source>
</evidence>
<dbReference type="InterPro" id="IPR050131">
    <property type="entry name" value="Peptidase_S8_subtilisin-like"/>
</dbReference>
<evidence type="ECO:0000259" key="9">
    <source>
        <dbReference type="Pfam" id="PF02225"/>
    </source>
</evidence>
<keyword evidence="2" id="KW-0134">Cell wall</keyword>
<proteinExistence type="inferred from homology"/>
<dbReference type="Gene3D" id="2.60.40.1710">
    <property type="entry name" value="Subtilisin-like superfamily"/>
    <property type="match status" value="1"/>
</dbReference>
<dbReference type="Gene3D" id="3.40.50.200">
    <property type="entry name" value="Peptidase S8/S53 domain"/>
    <property type="match status" value="1"/>
</dbReference>
<dbReference type="InterPro" id="IPR015500">
    <property type="entry name" value="Peptidase_S8_subtilisin-rel"/>
</dbReference>
<dbReference type="InterPro" id="IPR000209">
    <property type="entry name" value="Peptidase_S8/S53_dom"/>
</dbReference>
<dbReference type="PROSITE" id="PS00138">
    <property type="entry name" value="SUBTILASE_SER"/>
    <property type="match status" value="1"/>
</dbReference>
<feature type="domain" description="Peptidase S8/S53" evidence="8">
    <location>
        <begin position="29"/>
        <end position="422"/>
    </location>
</feature>
<evidence type="ECO:0000256" key="5">
    <source>
        <dbReference type="ARBA" id="ARBA00022801"/>
    </source>
</evidence>
<evidence type="ECO:0000259" key="10">
    <source>
        <dbReference type="Pfam" id="PF06280"/>
    </source>
</evidence>
<dbReference type="PANTHER" id="PTHR43806">
    <property type="entry name" value="PEPTIDASE S8"/>
    <property type="match status" value="1"/>
</dbReference>
<evidence type="ECO:0000313" key="12">
    <source>
        <dbReference type="Proteomes" id="UP000824162"/>
    </source>
</evidence>
<dbReference type="GO" id="GO:0006508">
    <property type="term" value="P:proteolysis"/>
    <property type="evidence" value="ECO:0007669"/>
    <property type="project" value="UniProtKB-KW"/>
</dbReference>
<organism evidence="11 12">
    <name type="scientific">Candidatus Monoglobus merdigallinarum</name>
    <dbReference type="NCBI Taxonomy" id="2838698"/>
    <lineage>
        <taxon>Bacteria</taxon>
        <taxon>Bacillati</taxon>
        <taxon>Bacillota</taxon>
        <taxon>Clostridia</taxon>
        <taxon>Monoglobales</taxon>
        <taxon>Monoglobaceae</taxon>
        <taxon>Monoglobus</taxon>
    </lineage>
</organism>
<dbReference type="Pfam" id="PF00082">
    <property type="entry name" value="Peptidase_S8"/>
    <property type="match status" value="1"/>
</dbReference>
<dbReference type="Pfam" id="PF02225">
    <property type="entry name" value="PA"/>
    <property type="match status" value="1"/>
</dbReference>
<keyword evidence="5" id="KW-0378">Hydrolase</keyword>
<dbReference type="AlphaFoldDB" id="A0A9D1PRY1"/>
<sequence>MCMYLNTELIAVFRRVYRSEKIPYAYNYYNKNSDTYNQSSSHGTHVAGIAAGNNGTDPNGGKFLGAAPDAQLLLMACPVLADEATIAALDDAVKLGADVVNASYGAAYIEVNDAVEEAVNTAVNAGVLFSGAAGNESRGYNSGAVSAENIDYSAGGTPSSPTATTSVASADNIAAWEAYKEMYIGSDAVRFHDANDSVSFAESFSDAEYEYVYAGGGTKSEFEAVDAAGRIAVVDRDHIYFSEKTVNAKEAGAIGVVIVNYDETISVAVNQEGLDDMPIAFISSSGGEIMKNTAVKNLRTNKETINSMVSSDKVSMSSFSSWGVNSSLELKPEITAPGGRIYSSVNDDIYESYNGTSMAAPHMTGATALLKQYIKQNPEKYGLIEDSEFARLIENLMMTSADVLMYDAENSIPYSPRLQGAGLVDLKAAVNTPVTLIGGEYESFGNVYEKSKISLGEFTSNEISFTFKARNLTDTEAVYDKLSITVITDEADESGIVGGMRKLNFAADLPGSVTVPPGGETEIPVKVTLDRAELEANMEVFTNGFFTDGYVFLGTEDGSLPEISIPFTAFCGDWSSAPALDKPIYDGGAVLNETGLMSESGLDADGIHTEETESKYLGANIFVDEDDEEYSEYAGEEFAGISPNGDGKFDNAIAYITPLRQLGVLDAAVYDADGNLILEDIDYGAENEREYLFMASKFRPLTFSFEEINELSDGDYVFKIQAGFYGQKEYSKNESIEMKFYVDRIKPEITELEIREEGENTYLDVSARDNRHLMGITVSGMMDGEEAIDVCPIKGLGEFEHTFDITGVDPGSLSVEVYDYALNSTEQAMQGIEASYFGMSGSAFMFELSNKTGAPVNAAVTAALYSGEVLVGADSKQVTLPEGKFYESFVLPNVGYDTIKLFIWNSFDDIEPLCSAFEF</sequence>
<evidence type="ECO:0000256" key="7">
    <source>
        <dbReference type="PROSITE-ProRule" id="PRU01240"/>
    </source>
</evidence>
<dbReference type="GO" id="GO:0016020">
    <property type="term" value="C:membrane"/>
    <property type="evidence" value="ECO:0007669"/>
    <property type="project" value="InterPro"/>
</dbReference>
<name>A0A9D1PRY1_9FIRM</name>
<dbReference type="PRINTS" id="PR00723">
    <property type="entry name" value="SUBTILISIN"/>
</dbReference>
<protein>
    <submittedName>
        <fullName evidence="11">S8 family serine peptidase</fullName>
    </submittedName>
</protein>
<dbReference type="PANTHER" id="PTHR43806:SF11">
    <property type="entry name" value="CEREVISIN-RELATED"/>
    <property type="match status" value="1"/>
</dbReference>
<reference evidence="11" key="1">
    <citation type="journal article" date="2021" name="PeerJ">
        <title>Extensive microbial diversity within the chicken gut microbiome revealed by metagenomics and culture.</title>
        <authorList>
            <person name="Gilroy R."/>
            <person name="Ravi A."/>
            <person name="Getino M."/>
            <person name="Pursley I."/>
            <person name="Horton D.L."/>
            <person name="Alikhan N.F."/>
            <person name="Baker D."/>
            <person name="Gharbi K."/>
            <person name="Hall N."/>
            <person name="Watson M."/>
            <person name="Adriaenssens E.M."/>
            <person name="Foster-Nyarko E."/>
            <person name="Jarju S."/>
            <person name="Secka A."/>
            <person name="Antonio M."/>
            <person name="Oren A."/>
            <person name="Chaudhuri R.R."/>
            <person name="La Ragione R."/>
            <person name="Hildebrand F."/>
            <person name="Pallen M.J."/>
        </authorList>
    </citation>
    <scope>NUCLEOTIDE SEQUENCE</scope>
    <source>
        <strain evidence="11">5790</strain>
    </source>
</reference>
<dbReference type="SUPFAM" id="SSF52025">
    <property type="entry name" value="PA domain"/>
    <property type="match status" value="1"/>
</dbReference>
<gene>
    <name evidence="11" type="ORF">H9900_04800</name>
</gene>
<dbReference type="InterPro" id="IPR003137">
    <property type="entry name" value="PA_domain"/>
</dbReference>
<dbReference type="PROSITE" id="PS00137">
    <property type="entry name" value="SUBTILASE_HIS"/>
    <property type="match status" value="1"/>
</dbReference>
<accession>A0A9D1PRY1</accession>
<evidence type="ECO:0000256" key="2">
    <source>
        <dbReference type="ARBA" id="ARBA00022512"/>
    </source>
</evidence>
<dbReference type="SUPFAM" id="SSF52743">
    <property type="entry name" value="Subtilisin-like"/>
    <property type="match status" value="1"/>
</dbReference>
<comment type="caution">
    <text evidence="7">Lacks conserved residue(s) required for the propagation of feature annotation.</text>
</comment>
<dbReference type="InterPro" id="IPR046450">
    <property type="entry name" value="PA_dom_sf"/>
</dbReference>
<dbReference type="InterPro" id="IPR036852">
    <property type="entry name" value="Peptidase_S8/S53_dom_sf"/>
</dbReference>
<dbReference type="Pfam" id="PF06280">
    <property type="entry name" value="fn3_5"/>
    <property type="match status" value="1"/>
</dbReference>
<keyword evidence="2" id="KW-0964">Secreted</keyword>
<dbReference type="InterPro" id="IPR010435">
    <property type="entry name" value="C5a/SBT2-like_Fn3"/>
</dbReference>
<comment type="caution">
    <text evidence="11">The sequence shown here is derived from an EMBL/GenBank/DDBJ whole genome shotgun (WGS) entry which is preliminary data.</text>
</comment>
<dbReference type="InterPro" id="IPR023828">
    <property type="entry name" value="Peptidase_S8_Ser-AS"/>
</dbReference>
<evidence type="ECO:0000256" key="3">
    <source>
        <dbReference type="ARBA" id="ARBA00022670"/>
    </source>
</evidence>
<feature type="domain" description="PA" evidence="9">
    <location>
        <begin position="210"/>
        <end position="288"/>
    </location>
</feature>
<evidence type="ECO:0000256" key="6">
    <source>
        <dbReference type="ARBA" id="ARBA00022825"/>
    </source>
</evidence>
<keyword evidence="6" id="KW-0720">Serine protease</keyword>
<keyword evidence="4" id="KW-0732">Signal</keyword>
<evidence type="ECO:0000313" key="11">
    <source>
        <dbReference type="EMBL" id="HIV86112.1"/>
    </source>
</evidence>
<dbReference type="PROSITE" id="PS51892">
    <property type="entry name" value="SUBTILASE"/>
    <property type="match status" value="1"/>
</dbReference>
<feature type="domain" description="C5a peptidase/Subtilisin-like protease SBT2-like Fn3-like" evidence="10">
    <location>
        <begin position="453"/>
        <end position="568"/>
    </location>
</feature>
<keyword evidence="3" id="KW-0645">Protease</keyword>
<dbReference type="InterPro" id="IPR022398">
    <property type="entry name" value="Peptidase_S8_His-AS"/>
</dbReference>
<dbReference type="EMBL" id="DXIJ01000101">
    <property type="protein sequence ID" value="HIV86112.1"/>
    <property type="molecule type" value="Genomic_DNA"/>
</dbReference>
<evidence type="ECO:0000256" key="4">
    <source>
        <dbReference type="ARBA" id="ARBA00022729"/>
    </source>
</evidence>
<dbReference type="Gene3D" id="3.50.30.30">
    <property type="match status" value="1"/>
</dbReference>
<reference evidence="11" key="2">
    <citation type="submission" date="2021-04" db="EMBL/GenBank/DDBJ databases">
        <authorList>
            <person name="Gilroy R."/>
        </authorList>
    </citation>
    <scope>NUCLEOTIDE SEQUENCE</scope>
    <source>
        <strain evidence="11">5790</strain>
    </source>
</reference>
<dbReference type="GO" id="GO:0004252">
    <property type="term" value="F:serine-type endopeptidase activity"/>
    <property type="evidence" value="ECO:0007669"/>
    <property type="project" value="InterPro"/>
</dbReference>
<dbReference type="Proteomes" id="UP000824162">
    <property type="component" value="Unassembled WGS sequence"/>
</dbReference>
<evidence type="ECO:0000259" key="8">
    <source>
        <dbReference type="Pfam" id="PF00082"/>
    </source>
</evidence>
<comment type="similarity">
    <text evidence="1 7">Belongs to the peptidase S8 family.</text>
</comment>